<dbReference type="Proteomes" id="UP001056120">
    <property type="component" value="Linkage Group LG03"/>
</dbReference>
<reference evidence="2" key="1">
    <citation type="journal article" date="2022" name="Mol. Ecol. Resour.">
        <title>The genomes of chicory, endive, great burdock and yacon provide insights into Asteraceae palaeo-polyploidization history and plant inulin production.</title>
        <authorList>
            <person name="Fan W."/>
            <person name="Wang S."/>
            <person name="Wang H."/>
            <person name="Wang A."/>
            <person name="Jiang F."/>
            <person name="Liu H."/>
            <person name="Zhao H."/>
            <person name="Xu D."/>
            <person name="Zhang Y."/>
        </authorList>
    </citation>
    <scope>NUCLEOTIDE SEQUENCE [LARGE SCALE GENOMIC DNA]</scope>
    <source>
        <strain evidence="2">cv. Yunnan</strain>
    </source>
</reference>
<accession>A0ACB9JMN9</accession>
<evidence type="ECO:0000313" key="2">
    <source>
        <dbReference type="Proteomes" id="UP001056120"/>
    </source>
</evidence>
<evidence type="ECO:0000313" key="1">
    <source>
        <dbReference type="EMBL" id="KAI3821602.1"/>
    </source>
</evidence>
<sequence length="127" mass="14312">MTDVEHEAPEPEVDVEVVADLEPKDLMEAEPEMEAGTTVMCRPSFRPYRLRPSAALFMYAPRKQILPPRKRKLAPAFGEEDTVPPPPLPKRARLADIVEDDCTSDEEPPSTFVLRMIALGMLARILR</sequence>
<comment type="caution">
    <text evidence="1">The sequence shown here is derived from an EMBL/GenBank/DDBJ whole genome shotgun (WGS) entry which is preliminary data.</text>
</comment>
<reference evidence="1 2" key="2">
    <citation type="journal article" date="2022" name="Mol. Ecol. Resour.">
        <title>The genomes of chicory, endive, great burdock and yacon provide insights into Asteraceae paleo-polyploidization history and plant inulin production.</title>
        <authorList>
            <person name="Fan W."/>
            <person name="Wang S."/>
            <person name="Wang H."/>
            <person name="Wang A."/>
            <person name="Jiang F."/>
            <person name="Liu H."/>
            <person name="Zhao H."/>
            <person name="Xu D."/>
            <person name="Zhang Y."/>
        </authorList>
    </citation>
    <scope>NUCLEOTIDE SEQUENCE [LARGE SCALE GENOMIC DNA]</scope>
    <source>
        <strain evidence="2">cv. Yunnan</strain>
        <tissue evidence="1">Leaves</tissue>
    </source>
</reference>
<dbReference type="EMBL" id="CM042020">
    <property type="protein sequence ID" value="KAI3821602.1"/>
    <property type="molecule type" value="Genomic_DNA"/>
</dbReference>
<protein>
    <submittedName>
        <fullName evidence="1">Uncharacterized protein</fullName>
    </submittedName>
</protein>
<organism evidence="1 2">
    <name type="scientific">Smallanthus sonchifolius</name>
    <dbReference type="NCBI Taxonomy" id="185202"/>
    <lineage>
        <taxon>Eukaryota</taxon>
        <taxon>Viridiplantae</taxon>
        <taxon>Streptophyta</taxon>
        <taxon>Embryophyta</taxon>
        <taxon>Tracheophyta</taxon>
        <taxon>Spermatophyta</taxon>
        <taxon>Magnoliopsida</taxon>
        <taxon>eudicotyledons</taxon>
        <taxon>Gunneridae</taxon>
        <taxon>Pentapetalae</taxon>
        <taxon>asterids</taxon>
        <taxon>campanulids</taxon>
        <taxon>Asterales</taxon>
        <taxon>Asteraceae</taxon>
        <taxon>Asteroideae</taxon>
        <taxon>Heliantheae alliance</taxon>
        <taxon>Millerieae</taxon>
        <taxon>Smallanthus</taxon>
    </lineage>
</organism>
<proteinExistence type="predicted"/>
<keyword evidence="2" id="KW-1185">Reference proteome</keyword>
<name>A0ACB9JMN9_9ASTR</name>
<gene>
    <name evidence="1" type="ORF">L1987_09171</name>
</gene>